<evidence type="ECO:0000259" key="4">
    <source>
        <dbReference type="Pfam" id="PF13739"/>
    </source>
</evidence>
<gene>
    <name evidence="5" type="primary">rsiV_2</name>
    <name evidence="5" type="ORF">Pmgp_02036</name>
</gene>
<keyword evidence="1" id="KW-0732">Signal</keyword>
<feature type="signal peptide" evidence="1">
    <location>
        <begin position="1"/>
        <end position="24"/>
    </location>
</feature>
<evidence type="ECO:0000313" key="5">
    <source>
        <dbReference type="EMBL" id="TEB10869.1"/>
    </source>
</evidence>
<dbReference type="Proteomes" id="UP000297597">
    <property type="component" value="Unassembled WGS sequence"/>
</dbReference>
<proteinExistence type="predicted"/>
<dbReference type="EMBL" id="QFFZ01000020">
    <property type="protein sequence ID" value="TEB10869.1"/>
    <property type="molecule type" value="Genomic_DNA"/>
</dbReference>
<dbReference type="InterPro" id="IPR037126">
    <property type="entry name" value="PdaC/RsiV-like_sf"/>
</dbReference>
<dbReference type="OrthoDB" id="9816096at2"/>
<evidence type="ECO:0000313" key="6">
    <source>
        <dbReference type="Proteomes" id="UP000297597"/>
    </source>
</evidence>
<keyword evidence="6" id="KW-1185">Reference proteome</keyword>
<feature type="chain" id="PRO_5021236225" evidence="1">
    <location>
        <begin position="25"/>
        <end position="358"/>
    </location>
</feature>
<evidence type="ECO:0000259" key="2">
    <source>
        <dbReference type="Pfam" id="PF07833"/>
    </source>
</evidence>
<dbReference type="Gene3D" id="3.90.640.20">
    <property type="entry name" value="Heat-shock cognate protein, ATPase"/>
    <property type="match status" value="1"/>
</dbReference>
<feature type="domain" description="Deacetylase PdaC" evidence="4">
    <location>
        <begin position="176"/>
        <end position="259"/>
    </location>
</feature>
<dbReference type="Gene3D" id="3.30.565.40">
    <property type="entry name" value="Fervidobacterium nodosum Rt17-B1 like"/>
    <property type="match status" value="1"/>
</dbReference>
<organism evidence="5 6">
    <name type="scientific">Pelotomaculum propionicicum</name>
    <dbReference type="NCBI Taxonomy" id="258475"/>
    <lineage>
        <taxon>Bacteria</taxon>
        <taxon>Bacillati</taxon>
        <taxon>Bacillota</taxon>
        <taxon>Clostridia</taxon>
        <taxon>Eubacteriales</taxon>
        <taxon>Desulfotomaculaceae</taxon>
        <taxon>Pelotomaculum</taxon>
    </lineage>
</organism>
<accession>A0A4Y7RQ85</accession>
<comment type="caution">
    <text evidence="5">The sequence shown here is derived from an EMBL/GenBank/DDBJ whole genome shotgun (WGS) entry which is preliminary data.</text>
</comment>
<evidence type="ECO:0000256" key="1">
    <source>
        <dbReference type="SAM" id="SignalP"/>
    </source>
</evidence>
<dbReference type="InterPro" id="IPR012854">
    <property type="entry name" value="Cu_amine_oxidase-like_N"/>
</dbReference>
<dbReference type="InterPro" id="IPR036582">
    <property type="entry name" value="Mao_N_sf"/>
</dbReference>
<dbReference type="AlphaFoldDB" id="A0A4Y7RQ85"/>
<sequence>MKSKLFLMLTLAVMLFLLPISSFAAENQVIFNIGSSVYFVNDQANNMDAVPFTENGRSFVPVRFLAMSLGVSKGDIKWLSAEQKVVLTKDGKIISFTIGSLVLDSNGTISNMDVAPIIRNGYTYLPARYVAEALGYQVGWDQNSQSVLVGPPGNMPKPKTAVSEGNYTISEGNYTEDNKKVGIDIKYPVFANMDDKGIEKSVNDIISKRTDVYKSFYHQDDETYKETIFATYEITKNTEDIVSLYFVISLYMEGAAHPNNLIDGVTVDLKTGKELELKNLFKEDVNYKQVLDEILRQKIEELDYELFAEFKGIEEEQGFYMTGSSLVIYYQEYVYSPHVVGPLRLEIPFDKIAAYVIA</sequence>
<reference evidence="5 6" key="1">
    <citation type="journal article" date="2018" name="Environ. Microbiol.">
        <title>Novel energy conservation strategies and behaviour of Pelotomaculum schinkii driving syntrophic propionate catabolism.</title>
        <authorList>
            <person name="Hidalgo-Ahumada C.A.P."/>
            <person name="Nobu M.K."/>
            <person name="Narihiro T."/>
            <person name="Tamaki H."/>
            <person name="Liu W.T."/>
            <person name="Kamagata Y."/>
            <person name="Stams A.J.M."/>
            <person name="Imachi H."/>
            <person name="Sousa D.Z."/>
        </authorList>
    </citation>
    <scope>NUCLEOTIDE SEQUENCE [LARGE SCALE GENOMIC DNA]</scope>
    <source>
        <strain evidence="5 6">MGP</strain>
    </source>
</reference>
<evidence type="ECO:0000259" key="3">
    <source>
        <dbReference type="Pfam" id="PF11738"/>
    </source>
</evidence>
<dbReference type="RefSeq" id="WP_134213877.1">
    <property type="nucleotide sequence ID" value="NZ_QFFZ01000020.1"/>
</dbReference>
<dbReference type="InterPro" id="IPR025303">
    <property type="entry name" value="PdaC"/>
</dbReference>
<protein>
    <submittedName>
        <fullName evidence="5">Anti-sigma-V factor RsiV</fullName>
    </submittedName>
</protein>
<dbReference type="Pfam" id="PF07833">
    <property type="entry name" value="Cu_amine_oxidN1"/>
    <property type="match status" value="1"/>
</dbReference>
<dbReference type="InterPro" id="IPR021729">
    <property type="entry name" value="DUF3298"/>
</dbReference>
<feature type="domain" description="DUF3298" evidence="3">
    <location>
        <begin position="278"/>
        <end position="350"/>
    </location>
</feature>
<name>A0A4Y7RQ85_9FIRM</name>
<dbReference type="SUPFAM" id="SSF55383">
    <property type="entry name" value="Copper amine oxidase, domain N"/>
    <property type="match status" value="2"/>
</dbReference>
<dbReference type="Pfam" id="PF13739">
    <property type="entry name" value="PdaC"/>
    <property type="match status" value="1"/>
</dbReference>
<dbReference type="Pfam" id="PF11738">
    <property type="entry name" value="DUF3298"/>
    <property type="match status" value="1"/>
</dbReference>
<dbReference type="Gene3D" id="3.30.457.10">
    <property type="entry name" value="Copper amine oxidase-like, N-terminal domain"/>
    <property type="match status" value="2"/>
</dbReference>
<feature type="domain" description="Copper amine oxidase-like N-terminal" evidence="2">
    <location>
        <begin position="40"/>
        <end position="148"/>
    </location>
</feature>